<dbReference type="EMBL" id="JAKELL010000026">
    <property type="protein sequence ID" value="KAH8991510.1"/>
    <property type="molecule type" value="Genomic_DNA"/>
</dbReference>
<feature type="chain" id="PRO_5042136258" description="T-cell immunomodulatory protein TIP C2 domain-containing protein" evidence="9">
    <location>
        <begin position="34"/>
        <end position="667"/>
    </location>
</feature>
<evidence type="ECO:0000256" key="4">
    <source>
        <dbReference type="ARBA" id="ARBA00022729"/>
    </source>
</evidence>
<dbReference type="SUPFAM" id="SSF69318">
    <property type="entry name" value="Integrin alpha N-terminal domain"/>
    <property type="match status" value="2"/>
</dbReference>
<dbReference type="Proteomes" id="UP001201163">
    <property type="component" value="Unassembled WGS sequence"/>
</dbReference>
<dbReference type="GO" id="GO:0005886">
    <property type="term" value="C:plasma membrane"/>
    <property type="evidence" value="ECO:0007669"/>
    <property type="project" value="TreeGrafter"/>
</dbReference>
<evidence type="ECO:0000256" key="8">
    <source>
        <dbReference type="SAM" id="Phobius"/>
    </source>
</evidence>
<keyword evidence="4 9" id="KW-0732">Signal</keyword>
<evidence type="ECO:0000256" key="6">
    <source>
        <dbReference type="ARBA" id="ARBA00023136"/>
    </source>
</evidence>
<feature type="domain" description="T-cell immunomodulatory protein TIP C2" evidence="10">
    <location>
        <begin position="522"/>
        <end position="615"/>
    </location>
</feature>
<name>A0AAD4LGH3_9AGAM</name>
<reference evidence="11" key="1">
    <citation type="submission" date="2022-01" db="EMBL/GenBank/DDBJ databases">
        <title>Comparative genomics reveals a dynamic genome evolution in the ectomycorrhizal milk-cap (Lactarius) mushrooms.</title>
        <authorList>
            <consortium name="DOE Joint Genome Institute"/>
            <person name="Lebreton A."/>
            <person name="Tang N."/>
            <person name="Kuo A."/>
            <person name="LaButti K."/>
            <person name="Drula E."/>
            <person name="Barry K."/>
            <person name="Clum A."/>
            <person name="Lipzen A."/>
            <person name="Mousain D."/>
            <person name="Ng V."/>
            <person name="Wang R."/>
            <person name="Wang X."/>
            <person name="Dai Y."/>
            <person name="Henrissat B."/>
            <person name="Grigoriev I.V."/>
            <person name="Guerin-Laguette A."/>
            <person name="Yu F."/>
            <person name="Martin F.M."/>
        </authorList>
    </citation>
    <scope>NUCLEOTIDE SEQUENCE</scope>
    <source>
        <strain evidence="11">QP</strain>
    </source>
</reference>
<accession>A0AAD4LGH3</accession>
<protein>
    <recommendedName>
        <fullName evidence="10">T-cell immunomodulatory protein TIP C2 domain-containing protein</fullName>
    </recommendedName>
</protein>
<comment type="similarity">
    <text evidence="2">Belongs to the TIP family.</text>
</comment>
<keyword evidence="12" id="KW-1185">Reference proteome</keyword>
<keyword evidence="6 8" id="KW-0472">Membrane</keyword>
<dbReference type="PANTHER" id="PTHR13412">
    <property type="entry name" value="T-CELL IMMUNOMODULATORY PROTEIN HOMOLOG"/>
    <property type="match status" value="1"/>
</dbReference>
<dbReference type="InterPro" id="IPR024881">
    <property type="entry name" value="Tip"/>
</dbReference>
<proteinExistence type="inferred from homology"/>
<evidence type="ECO:0000256" key="5">
    <source>
        <dbReference type="ARBA" id="ARBA00022989"/>
    </source>
</evidence>
<keyword evidence="5 8" id="KW-1133">Transmembrane helix</keyword>
<evidence type="ECO:0000313" key="11">
    <source>
        <dbReference type="EMBL" id="KAH8991510.1"/>
    </source>
</evidence>
<evidence type="ECO:0000256" key="1">
    <source>
        <dbReference type="ARBA" id="ARBA00004479"/>
    </source>
</evidence>
<gene>
    <name evidence="11" type="ORF">EDB92DRAFT_1860521</name>
</gene>
<dbReference type="Pfam" id="PF23122">
    <property type="entry name" value="C2_ITFG1"/>
    <property type="match status" value="1"/>
</dbReference>
<keyword evidence="3 8" id="KW-0812">Transmembrane</keyword>
<dbReference type="InterPro" id="IPR013517">
    <property type="entry name" value="FG-GAP"/>
</dbReference>
<comment type="subcellular location">
    <subcellularLocation>
        <location evidence="1">Membrane</location>
        <topology evidence="1">Single-pass type I membrane protein</topology>
    </subcellularLocation>
</comment>
<dbReference type="InterPro" id="IPR028994">
    <property type="entry name" value="Integrin_alpha_N"/>
</dbReference>
<evidence type="ECO:0000259" key="10">
    <source>
        <dbReference type="Pfam" id="PF23122"/>
    </source>
</evidence>
<organism evidence="11 12">
    <name type="scientific">Lactarius akahatsu</name>
    <dbReference type="NCBI Taxonomy" id="416441"/>
    <lineage>
        <taxon>Eukaryota</taxon>
        <taxon>Fungi</taxon>
        <taxon>Dikarya</taxon>
        <taxon>Basidiomycota</taxon>
        <taxon>Agaricomycotina</taxon>
        <taxon>Agaricomycetes</taxon>
        <taxon>Russulales</taxon>
        <taxon>Russulaceae</taxon>
        <taxon>Lactarius</taxon>
    </lineage>
</organism>
<feature type="signal peptide" evidence="9">
    <location>
        <begin position="1"/>
        <end position="33"/>
    </location>
</feature>
<dbReference type="Gene3D" id="2.130.10.130">
    <property type="entry name" value="Integrin alpha, N-terminal"/>
    <property type="match status" value="1"/>
</dbReference>
<dbReference type="PANTHER" id="PTHR13412:SF0">
    <property type="entry name" value="T-CELL IMMUNOMODULATORY PROTEIN"/>
    <property type="match status" value="1"/>
</dbReference>
<feature type="transmembrane region" description="Helical" evidence="8">
    <location>
        <begin position="621"/>
        <end position="645"/>
    </location>
</feature>
<evidence type="ECO:0000256" key="2">
    <source>
        <dbReference type="ARBA" id="ARBA00006496"/>
    </source>
</evidence>
<evidence type="ECO:0000256" key="7">
    <source>
        <dbReference type="ARBA" id="ARBA00023180"/>
    </source>
</evidence>
<comment type="caution">
    <text evidence="11">The sequence shown here is derived from an EMBL/GenBank/DDBJ whole genome shotgun (WGS) entry which is preliminary data.</text>
</comment>
<dbReference type="InterPro" id="IPR057089">
    <property type="entry name" value="C2_TIP"/>
</dbReference>
<evidence type="ECO:0000256" key="3">
    <source>
        <dbReference type="ARBA" id="ARBA00022692"/>
    </source>
</evidence>
<evidence type="ECO:0000313" key="12">
    <source>
        <dbReference type="Proteomes" id="UP001201163"/>
    </source>
</evidence>
<sequence length="667" mass="72518">MRMFFHRRLRPPRRLSLLLLITSAALFVAPTTALWPFPPKRFSGNSLIGAGSLGLDDGDGRVIAFGDFNGDHFMDVITLASDQHTVFVYLWSHENFSFHRSASFRHPERIYNVVPGDYTHDGRLDLLVMSQSASSTRISLSIYPAMPAGGFFMNPIELPPSSLAQPIPFDSDGQMRIDLLGLQPGFSQLRMWKNVWNASDPSGPLYEVTEAPFSRSQCRISNPHSNAAVDLNGDCVADIFLVCDDGAGRKFFQVWVSEPSEGFTLAQHGSLPAGTQSVVFADMDRDGTIDLLITTCDLISRSTGLGTNCALNIAYNTQLPLCAATSSFPFTSGPAAAAPCRRPDALCVADSNFTFTFAGSNYVSVPIKDLLQDGAKLQVLDTSFSPAQPVLPRPGDANLDGFPDLLLVTEGRARLLLSTPCARGVPGCSAPGARRGWLEVRKGVEPLASITDARSAVFVDIDEDGTLDIMVQRTGEQGAGRVLFVQNNFYYDAFFMKAILLNGACSSGWCIPENSSLARYAPSGASTSGASYKYTILDTSGRRSAAQVPQLSQTSYQALNTPYAFFGLGRTNNYIENLFAGAGRKRVAALEMVIPNSKLVINPGTAPGEWHKELYLRPGQWIPWVGASVLGTMIALAGVVLVLHLNEKREDELERRRASHHINFDAL</sequence>
<dbReference type="Pfam" id="PF13517">
    <property type="entry name" value="FG-GAP_3"/>
    <property type="match status" value="2"/>
</dbReference>
<evidence type="ECO:0000256" key="9">
    <source>
        <dbReference type="SAM" id="SignalP"/>
    </source>
</evidence>
<keyword evidence="7" id="KW-0325">Glycoprotein</keyword>
<dbReference type="AlphaFoldDB" id="A0AAD4LGH3"/>